<keyword evidence="3" id="KW-0677">Repeat</keyword>
<feature type="domain" description="C2H2-type" evidence="12">
    <location>
        <begin position="387"/>
        <end position="409"/>
    </location>
</feature>
<evidence type="ECO:0000256" key="2">
    <source>
        <dbReference type="ARBA" id="ARBA00022723"/>
    </source>
</evidence>
<comment type="caution">
    <text evidence="13">The sequence shown here is derived from an EMBL/GenBank/DDBJ whole genome shotgun (WGS) entry which is preliminary data.</text>
</comment>
<evidence type="ECO:0000256" key="11">
    <source>
        <dbReference type="SAM" id="MobiDB-lite"/>
    </source>
</evidence>
<accession>A0AAE1E2E9</accession>
<feature type="domain" description="C2H2-type" evidence="12">
    <location>
        <begin position="237"/>
        <end position="264"/>
    </location>
</feature>
<evidence type="ECO:0000259" key="12">
    <source>
        <dbReference type="PROSITE" id="PS50157"/>
    </source>
</evidence>
<feature type="domain" description="C2H2-type" evidence="12">
    <location>
        <begin position="298"/>
        <end position="325"/>
    </location>
</feature>
<feature type="compositionally biased region" description="Acidic residues" evidence="11">
    <location>
        <begin position="62"/>
        <end position="72"/>
    </location>
</feature>
<evidence type="ECO:0000256" key="3">
    <source>
        <dbReference type="ARBA" id="ARBA00022737"/>
    </source>
</evidence>
<dbReference type="FunFam" id="3.30.160.60:FF:000965">
    <property type="entry name" value="Neurotrophin receptor-interacting factor homolog"/>
    <property type="match status" value="1"/>
</dbReference>
<feature type="domain" description="C2H2-type" evidence="12">
    <location>
        <begin position="468"/>
        <end position="495"/>
    </location>
</feature>
<dbReference type="Pfam" id="PF13912">
    <property type="entry name" value="zf-C2H2_6"/>
    <property type="match status" value="5"/>
</dbReference>
<feature type="compositionally biased region" description="Polar residues" evidence="11">
    <location>
        <begin position="120"/>
        <end position="129"/>
    </location>
</feature>
<feature type="domain" description="C2H2-type" evidence="12">
    <location>
        <begin position="209"/>
        <end position="236"/>
    </location>
</feature>
<keyword evidence="9" id="KW-0539">Nucleus</keyword>
<feature type="compositionally biased region" description="Low complexity" evidence="11">
    <location>
        <begin position="91"/>
        <end position="100"/>
    </location>
</feature>
<dbReference type="FunFam" id="3.30.160.60:FF:000060">
    <property type="entry name" value="zinc finger protein 436"/>
    <property type="match status" value="1"/>
</dbReference>
<feature type="region of interest" description="Disordered" evidence="11">
    <location>
        <begin position="822"/>
        <end position="859"/>
    </location>
</feature>
<dbReference type="GO" id="GO:0003677">
    <property type="term" value="F:DNA binding"/>
    <property type="evidence" value="ECO:0007669"/>
    <property type="project" value="UniProtKB-KW"/>
</dbReference>
<keyword evidence="4 10" id="KW-0863">Zinc-finger</keyword>
<dbReference type="SMART" id="SM00355">
    <property type="entry name" value="ZnF_C2H2"/>
    <property type="match status" value="16"/>
</dbReference>
<evidence type="ECO:0000256" key="10">
    <source>
        <dbReference type="PROSITE-ProRule" id="PRU00042"/>
    </source>
</evidence>
<feature type="region of interest" description="Disordered" evidence="11">
    <location>
        <begin position="25"/>
        <end position="129"/>
    </location>
</feature>
<dbReference type="Pfam" id="PF00096">
    <property type="entry name" value="zf-C2H2"/>
    <property type="match status" value="6"/>
</dbReference>
<feature type="domain" description="C2H2-type" evidence="12">
    <location>
        <begin position="639"/>
        <end position="666"/>
    </location>
</feature>
<keyword evidence="6" id="KW-0805">Transcription regulation</keyword>
<dbReference type="PANTHER" id="PTHR47772:SF13">
    <property type="entry name" value="GASTRULA ZINC FINGER PROTEIN XLCGF49.1-LIKE-RELATED"/>
    <property type="match status" value="1"/>
</dbReference>
<dbReference type="Gene3D" id="3.30.160.60">
    <property type="entry name" value="Classic Zinc Finger"/>
    <property type="match status" value="10"/>
</dbReference>
<name>A0AAE1E2E9_9GAST</name>
<dbReference type="EMBL" id="JAWDGP010001486">
    <property type="protein sequence ID" value="KAK3791085.1"/>
    <property type="molecule type" value="Genomic_DNA"/>
</dbReference>
<dbReference type="PROSITE" id="PS50157">
    <property type="entry name" value="ZINC_FINGER_C2H2_2"/>
    <property type="match status" value="15"/>
</dbReference>
<feature type="compositionally biased region" description="Polar residues" evidence="11">
    <location>
        <begin position="161"/>
        <end position="175"/>
    </location>
</feature>
<dbReference type="PROSITE" id="PS00028">
    <property type="entry name" value="ZINC_FINGER_C2H2_1"/>
    <property type="match status" value="14"/>
</dbReference>
<dbReference type="GO" id="GO:0008270">
    <property type="term" value="F:zinc ion binding"/>
    <property type="evidence" value="ECO:0007669"/>
    <property type="project" value="UniProtKB-KW"/>
</dbReference>
<sequence>MEPMEQSLSSDNGLHNTYANFSASYVKENQPTDICEQKKGDETGLPKDETANPNYELRQVETAEESMTDAAEETASLGEASPDSADDDTTDTQNSQDPSQPKNRSKRKPSKTQIKHIAPSGNQNCVNTKYGTQNMEDLFNDVTQGIYHGSQSQPELICGPGSQTHSSTNATLVSNPSPSSSKRSRRPSQASAASASSGKSGSSKPPPSYPCGICGKVFRVPSRYDSHMLGHSKGKPFCCNTCGKMFASQEKLDHHMPVHSTDRKASFTCEMCGKVCVNWRAYLYHLKAKHTASGGKRFGCTLCGRQFHTAQRLRNHMASHEIGKNHCCNICGKLFESLKKLNMHMIVHNLTSKHNQLLQCPDCDRQYTEWIAFKQHMKTHGAEGVQYPCGLCDEVFPTQYEKEKHKRVHKQVQCEFCERYFRSASVLSAHLRIHTGERPYKCGLCERDFSQASVLKVHMRTHKRESSFECKPCGKVYDDVMEYFKHHMGHLEEGNLQCEECGKVFESIANKNRHMAAHRDRAGRACHICGKEFGRVSHLEAHMLCHTNQLPLVCKVCGKTFQSEEVLNTHYASHMAGELPSETLSDTKGPVFCGLCGKMFKSQVFLKKHMKKHEREGLDSRGSEDTYDEDVVEVEGGDYACVDCGKTFGQKHHLNVHRRDHTGERPHTCILCGQSFTLRKLLLDHIAEHRRNGLMMYSGQSSSMKKKKAKSMKSKKKKSYQEVSIASEVDSDHEGSVNFNSNKLRSIEQPLFDQIKSSTLSQSLPSGSREEANYAKAQGAPFSSINKVYAEAATNSNNKIYSNAPGSSYAENQFVRPQSNYMERSFSSSPGNSYSDRPSGHTYPDKALGGSFSDKVPGNSYSDKGSGSLYLEKNFSHHMVPTEKNYLSGSNYMRSLSNSNSERQYMQSPVQSFSEKQFEDVRKVFPDDKMNLVKKNQPSISNINEPMLPYGVTRNPYGTTLPIPASSHLSGNNSHGLVPHTSMQNEVYSQANAHHFSSERMPSAPQMQLKEPGLLSGAPMLRPESQIPSGVNMQAVQDYKHDMGAYSFPYNKSYLSSGMGNFHHRGSFHPGFQGGGGRFATESQLAMSNFQLLPQTAFPDNSHQS</sequence>
<feature type="compositionally biased region" description="Polar residues" evidence="11">
    <location>
        <begin position="822"/>
        <end position="836"/>
    </location>
</feature>
<keyword evidence="14" id="KW-1185">Reference proteome</keyword>
<dbReference type="FunFam" id="3.30.160.60:FF:000100">
    <property type="entry name" value="Zinc finger 45-like"/>
    <property type="match status" value="1"/>
</dbReference>
<feature type="domain" description="C2H2-type" evidence="12">
    <location>
        <begin position="552"/>
        <end position="580"/>
    </location>
</feature>
<keyword evidence="7" id="KW-0238">DNA-binding</keyword>
<keyword evidence="2" id="KW-0479">Metal-binding</keyword>
<dbReference type="InterPro" id="IPR050636">
    <property type="entry name" value="C2H2-ZF_domain-containing"/>
</dbReference>
<dbReference type="Proteomes" id="UP001283361">
    <property type="component" value="Unassembled WGS sequence"/>
</dbReference>
<feature type="domain" description="C2H2-type" evidence="12">
    <location>
        <begin position="326"/>
        <end position="353"/>
    </location>
</feature>
<evidence type="ECO:0000256" key="4">
    <source>
        <dbReference type="ARBA" id="ARBA00022771"/>
    </source>
</evidence>
<evidence type="ECO:0000256" key="5">
    <source>
        <dbReference type="ARBA" id="ARBA00022833"/>
    </source>
</evidence>
<feature type="compositionally biased region" description="Low complexity" evidence="11">
    <location>
        <begin position="176"/>
        <end position="203"/>
    </location>
</feature>
<organism evidence="13 14">
    <name type="scientific">Elysia crispata</name>
    <name type="common">lettuce slug</name>
    <dbReference type="NCBI Taxonomy" id="231223"/>
    <lineage>
        <taxon>Eukaryota</taxon>
        <taxon>Metazoa</taxon>
        <taxon>Spiralia</taxon>
        <taxon>Lophotrochozoa</taxon>
        <taxon>Mollusca</taxon>
        <taxon>Gastropoda</taxon>
        <taxon>Heterobranchia</taxon>
        <taxon>Euthyneura</taxon>
        <taxon>Panpulmonata</taxon>
        <taxon>Sacoglossa</taxon>
        <taxon>Placobranchoidea</taxon>
        <taxon>Plakobranchidae</taxon>
        <taxon>Elysia</taxon>
    </lineage>
</organism>
<reference evidence="13" key="1">
    <citation type="journal article" date="2023" name="G3 (Bethesda)">
        <title>A reference genome for the long-term kleptoplast-retaining sea slug Elysia crispata morphotype clarki.</title>
        <authorList>
            <person name="Eastman K.E."/>
            <person name="Pendleton A.L."/>
            <person name="Shaikh M.A."/>
            <person name="Suttiyut T."/>
            <person name="Ogas R."/>
            <person name="Tomko P."/>
            <person name="Gavelis G."/>
            <person name="Widhalm J.R."/>
            <person name="Wisecaver J.H."/>
        </authorList>
    </citation>
    <scope>NUCLEOTIDE SEQUENCE</scope>
    <source>
        <strain evidence="13">ECLA1</strain>
    </source>
</reference>
<gene>
    <name evidence="13" type="ORF">RRG08_010488</name>
</gene>
<dbReference type="InterPro" id="IPR013087">
    <property type="entry name" value="Znf_C2H2_type"/>
</dbReference>
<feature type="domain" description="C2H2-type" evidence="12">
    <location>
        <begin position="440"/>
        <end position="467"/>
    </location>
</feature>
<dbReference type="AlphaFoldDB" id="A0AAE1E2E9"/>
<feature type="domain" description="C2H2-type" evidence="12">
    <location>
        <begin position="667"/>
        <end position="689"/>
    </location>
</feature>
<feature type="domain" description="C2H2-type" evidence="12">
    <location>
        <begin position="591"/>
        <end position="618"/>
    </location>
</feature>
<dbReference type="PANTHER" id="PTHR47772">
    <property type="entry name" value="ZINC FINGER PROTEIN 200"/>
    <property type="match status" value="1"/>
</dbReference>
<proteinExistence type="predicted"/>
<evidence type="ECO:0000256" key="1">
    <source>
        <dbReference type="ARBA" id="ARBA00004123"/>
    </source>
</evidence>
<feature type="compositionally biased region" description="Basic residues" evidence="11">
    <location>
        <begin position="704"/>
        <end position="718"/>
    </location>
</feature>
<evidence type="ECO:0000256" key="9">
    <source>
        <dbReference type="ARBA" id="ARBA00023242"/>
    </source>
</evidence>
<dbReference type="Pfam" id="PF12874">
    <property type="entry name" value="zf-met"/>
    <property type="match status" value="1"/>
</dbReference>
<feature type="compositionally biased region" description="Basic and acidic residues" evidence="11">
    <location>
        <begin position="35"/>
        <end position="50"/>
    </location>
</feature>
<feature type="domain" description="C2H2-type" evidence="12">
    <location>
        <begin position="358"/>
        <end position="385"/>
    </location>
</feature>
<comment type="subcellular location">
    <subcellularLocation>
        <location evidence="1">Nucleus</location>
    </subcellularLocation>
</comment>
<feature type="region of interest" description="Disordered" evidence="11">
    <location>
        <begin position="151"/>
        <end position="207"/>
    </location>
</feature>
<evidence type="ECO:0000256" key="7">
    <source>
        <dbReference type="ARBA" id="ARBA00023125"/>
    </source>
</evidence>
<evidence type="ECO:0000313" key="13">
    <source>
        <dbReference type="EMBL" id="KAK3791085.1"/>
    </source>
</evidence>
<protein>
    <recommendedName>
        <fullName evidence="12">C2H2-type domain-containing protein</fullName>
    </recommendedName>
</protein>
<keyword evidence="8" id="KW-0804">Transcription</keyword>
<dbReference type="GO" id="GO:0005634">
    <property type="term" value="C:nucleus"/>
    <property type="evidence" value="ECO:0007669"/>
    <property type="project" value="UniProtKB-SubCell"/>
</dbReference>
<dbReference type="SUPFAM" id="SSF57667">
    <property type="entry name" value="beta-beta-alpha zinc fingers"/>
    <property type="match status" value="7"/>
</dbReference>
<feature type="domain" description="C2H2-type" evidence="12">
    <location>
        <begin position="496"/>
        <end position="523"/>
    </location>
</feature>
<feature type="compositionally biased region" description="Basic residues" evidence="11">
    <location>
        <begin position="103"/>
        <end position="114"/>
    </location>
</feature>
<feature type="domain" description="C2H2-type" evidence="12">
    <location>
        <begin position="412"/>
        <end position="439"/>
    </location>
</feature>
<keyword evidence="5" id="KW-0862">Zinc</keyword>
<feature type="region of interest" description="Disordered" evidence="11">
    <location>
        <begin position="698"/>
        <end position="736"/>
    </location>
</feature>
<feature type="domain" description="C2H2-type" evidence="12">
    <location>
        <begin position="524"/>
        <end position="551"/>
    </location>
</feature>
<evidence type="ECO:0000256" key="6">
    <source>
        <dbReference type="ARBA" id="ARBA00023015"/>
    </source>
</evidence>
<dbReference type="InterPro" id="IPR036236">
    <property type="entry name" value="Znf_C2H2_sf"/>
</dbReference>
<evidence type="ECO:0000256" key="8">
    <source>
        <dbReference type="ARBA" id="ARBA00023163"/>
    </source>
</evidence>
<dbReference type="FunFam" id="3.30.160.60:FF:000376">
    <property type="entry name" value="Zinc finger protein 236"/>
    <property type="match status" value="1"/>
</dbReference>
<evidence type="ECO:0000313" key="14">
    <source>
        <dbReference type="Proteomes" id="UP001283361"/>
    </source>
</evidence>